<organism evidence="1 2">
    <name type="scientific">Romanomermis culicivorax</name>
    <name type="common">Nematode worm</name>
    <dbReference type="NCBI Taxonomy" id="13658"/>
    <lineage>
        <taxon>Eukaryota</taxon>
        <taxon>Metazoa</taxon>
        <taxon>Ecdysozoa</taxon>
        <taxon>Nematoda</taxon>
        <taxon>Enoplea</taxon>
        <taxon>Dorylaimia</taxon>
        <taxon>Mermithida</taxon>
        <taxon>Mermithoidea</taxon>
        <taxon>Mermithidae</taxon>
        <taxon>Romanomermis</taxon>
    </lineage>
</organism>
<keyword evidence="1" id="KW-1185">Reference proteome</keyword>
<reference evidence="2" key="1">
    <citation type="submission" date="2022-11" db="UniProtKB">
        <authorList>
            <consortium name="WormBaseParasite"/>
        </authorList>
    </citation>
    <scope>IDENTIFICATION</scope>
</reference>
<sequence>MTSLKDGQILMPFWPKQALTGDLVLNTINAVLQSNEQIQIDHQCDMQPEVIDENVMDVMNDDVSEAESSADKMELPTHFVFYNFETTQEKILPQTDQGYEKYSQGFDGQFIMQFLYCKGHHKVDIVNKVWSMKQHG</sequence>
<accession>A0A915J7Q1</accession>
<dbReference type="AlphaFoldDB" id="A0A915J7Q1"/>
<dbReference type="Proteomes" id="UP000887565">
    <property type="component" value="Unplaced"/>
</dbReference>
<name>A0A915J7Q1_ROMCU</name>
<evidence type="ECO:0000313" key="1">
    <source>
        <dbReference type="Proteomes" id="UP000887565"/>
    </source>
</evidence>
<evidence type="ECO:0000313" key="2">
    <source>
        <dbReference type="WBParaSite" id="nRc.2.0.1.t21774-RA"/>
    </source>
</evidence>
<dbReference type="WBParaSite" id="nRc.2.0.1.t21774-RA">
    <property type="protein sequence ID" value="nRc.2.0.1.t21774-RA"/>
    <property type="gene ID" value="nRc.2.0.1.g21774"/>
</dbReference>
<proteinExistence type="predicted"/>
<protein>
    <submittedName>
        <fullName evidence="2">Uncharacterized protein</fullName>
    </submittedName>
</protein>